<dbReference type="STRING" id="314265.R2601_06163"/>
<dbReference type="PANTHER" id="PTHR43790:SF9">
    <property type="entry name" value="GALACTOFURANOSE TRANSPORTER ATP-BINDING PROTEIN YTFR"/>
    <property type="match status" value="1"/>
</dbReference>
<evidence type="ECO:0000259" key="6">
    <source>
        <dbReference type="PROSITE" id="PS50893"/>
    </source>
</evidence>
<dbReference type="InterPro" id="IPR003593">
    <property type="entry name" value="AAA+_ATPase"/>
</dbReference>
<gene>
    <name evidence="7" type="ORF">R2601_06163</name>
</gene>
<dbReference type="InterPro" id="IPR027417">
    <property type="entry name" value="P-loop_NTPase"/>
</dbReference>
<comment type="caution">
    <text evidence="7">The sequence shown here is derived from an EMBL/GenBank/DDBJ whole genome shotgun (WGS) entry which is preliminary data.</text>
</comment>
<keyword evidence="3" id="KW-0677">Repeat</keyword>
<evidence type="ECO:0000256" key="5">
    <source>
        <dbReference type="ARBA" id="ARBA00022840"/>
    </source>
</evidence>
<dbReference type="InterPro" id="IPR003439">
    <property type="entry name" value="ABC_transporter-like_ATP-bd"/>
</dbReference>
<evidence type="ECO:0000313" key="8">
    <source>
        <dbReference type="Proteomes" id="UP000006230"/>
    </source>
</evidence>
<reference evidence="7 8" key="1">
    <citation type="journal article" date="2010" name="J. Bacteriol.">
        <title>Genome sequences of Pelagibaca bermudensis HTCC2601T and Maritimibacter alkaliphilus HTCC2654T, the type strains of two marine Roseobacter genera.</title>
        <authorList>
            <person name="Thrash J.C."/>
            <person name="Cho J.C."/>
            <person name="Ferriera S."/>
            <person name="Johnson J."/>
            <person name="Vergin K.L."/>
            <person name="Giovannoni S.J."/>
        </authorList>
    </citation>
    <scope>NUCLEOTIDE SEQUENCE [LARGE SCALE GENOMIC DNA]</scope>
    <source>
        <strain evidence="8">DSM 26914 / JCM 13377 / KCTC 12554 / HTCC2601</strain>
    </source>
</reference>
<dbReference type="SMART" id="SM00382">
    <property type="entry name" value="AAA"/>
    <property type="match status" value="2"/>
</dbReference>
<keyword evidence="2" id="KW-0762">Sugar transport</keyword>
<dbReference type="Proteomes" id="UP000006230">
    <property type="component" value="Unassembled WGS sequence"/>
</dbReference>
<accession>Q0FK53</accession>
<keyword evidence="8" id="KW-1185">Reference proteome</keyword>
<dbReference type="Pfam" id="PF00005">
    <property type="entry name" value="ABC_tran"/>
    <property type="match status" value="2"/>
</dbReference>
<feature type="domain" description="ABC transporter" evidence="6">
    <location>
        <begin position="266"/>
        <end position="509"/>
    </location>
</feature>
<dbReference type="GO" id="GO:0016887">
    <property type="term" value="F:ATP hydrolysis activity"/>
    <property type="evidence" value="ECO:0007669"/>
    <property type="project" value="InterPro"/>
</dbReference>
<dbReference type="RefSeq" id="WP_007803076.1">
    <property type="nucleotide sequence ID" value="NZ_DS022277.1"/>
</dbReference>
<proteinExistence type="predicted"/>
<dbReference type="PANTHER" id="PTHR43790">
    <property type="entry name" value="CARBOHYDRATE TRANSPORT ATP-BINDING PROTEIN MG119-RELATED"/>
    <property type="match status" value="1"/>
</dbReference>
<dbReference type="Gene3D" id="3.40.50.300">
    <property type="entry name" value="P-loop containing nucleotide triphosphate hydrolases"/>
    <property type="match status" value="2"/>
</dbReference>
<dbReference type="PROSITE" id="PS00211">
    <property type="entry name" value="ABC_TRANSPORTER_1"/>
    <property type="match status" value="1"/>
</dbReference>
<keyword evidence="5 7" id="KW-0067">ATP-binding</keyword>
<dbReference type="OrthoDB" id="9805029at2"/>
<organism evidence="7 8">
    <name type="scientific">Salipiger bermudensis (strain DSM 26914 / JCM 13377 / KCTC 12554 / HTCC2601)</name>
    <name type="common">Pelagibaca bermudensis</name>
    <dbReference type="NCBI Taxonomy" id="314265"/>
    <lineage>
        <taxon>Bacteria</taxon>
        <taxon>Pseudomonadati</taxon>
        <taxon>Pseudomonadota</taxon>
        <taxon>Alphaproteobacteria</taxon>
        <taxon>Rhodobacterales</taxon>
        <taxon>Roseobacteraceae</taxon>
        <taxon>Salipiger</taxon>
    </lineage>
</organism>
<dbReference type="eggNOG" id="COG1129">
    <property type="taxonomic scope" value="Bacteria"/>
</dbReference>
<dbReference type="AlphaFoldDB" id="Q0FK53"/>
<evidence type="ECO:0000256" key="3">
    <source>
        <dbReference type="ARBA" id="ARBA00022737"/>
    </source>
</evidence>
<dbReference type="PROSITE" id="PS50893">
    <property type="entry name" value="ABC_TRANSPORTER_2"/>
    <property type="match status" value="2"/>
</dbReference>
<evidence type="ECO:0000313" key="7">
    <source>
        <dbReference type="EMBL" id="EAU44552.1"/>
    </source>
</evidence>
<sequence>MAKADMMNMTGQGPGDVVLEMKGISKSFGAVKALRGVDFELRKGEVMALLGENGAGKSTLVKVLAGLHAPDSGETRIDGKPFSLGSARLSHAASIAVAEQELSVIGALSAAENIFLGGVPFRGPWTRRRLAEKARPYLEAVGLHHLDPSTRVETLAVAERQLIEIARLLATDARILILDEPTAALNDSDIERVKAMVVRLARAGHSIIYVTHRLGEVFEIADRITTLRSGQSSPPVNVSDMTLEKVIKKMIGRPLEEMFPHRASSLGAIALEMQGVTTPALPLPQNLQVRKGEILGIAGQIGSGSEALLRAIAGADIVEGGSIEVHGRAFPRAHSLPEAMKRGVAYCSSDRKLDGIFAELPVSTNIISPSMRRVSPGGLVNRRRIRALTAEVSSQMAIDGSRAEYKVGALSGGNQQKVALGKWLGIAPRVLLVSEPTRGVDVGARAEIYGHLRRLAEEGMAIIFASSDIDEVQGLADRVVTMYRGRQVRVVDPTRVTSHELVRDITHPEEEAA</sequence>
<dbReference type="SUPFAM" id="SSF52540">
    <property type="entry name" value="P-loop containing nucleoside triphosphate hydrolases"/>
    <property type="match status" value="2"/>
</dbReference>
<dbReference type="EMBL" id="AATQ01000043">
    <property type="protein sequence ID" value="EAU44552.1"/>
    <property type="molecule type" value="Genomic_DNA"/>
</dbReference>
<protein>
    <submittedName>
        <fullName evidence="7">Putative ABC transporter ATP-binding protein</fullName>
    </submittedName>
</protein>
<name>Q0FK53_SALBH</name>
<evidence type="ECO:0000256" key="2">
    <source>
        <dbReference type="ARBA" id="ARBA00022597"/>
    </source>
</evidence>
<keyword evidence="1" id="KW-0813">Transport</keyword>
<dbReference type="HOGENOM" id="CLU_000604_92_3_5"/>
<dbReference type="CDD" id="cd03216">
    <property type="entry name" value="ABC_Carb_Monos_I"/>
    <property type="match status" value="1"/>
</dbReference>
<evidence type="ECO:0000256" key="1">
    <source>
        <dbReference type="ARBA" id="ARBA00022448"/>
    </source>
</evidence>
<dbReference type="InterPro" id="IPR050107">
    <property type="entry name" value="ABC_carbohydrate_import_ATPase"/>
</dbReference>
<dbReference type="InterPro" id="IPR017871">
    <property type="entry name" value="ABC_transporter-like_CS"/>
</dbReference>
<evidence type="ECO:0000256" key="4">
    <source>
        <dbReference type="ARBA" id="ARBA00022741"/>
    </source>
</evidence>
<keyword evidence="4" id="KW-0547">Nucleotide-binding</keyword>
<dbReference type="CDD" id="cd03215">
    <property type="entry name" value="ABC_Carb_Monos_II"/>
    <property type="match status" value="1"/>
</dbReference>
<feature type="domain" description="ABC transporter" evidence="6">
    <location>
        <begin position="19"/>
        <end position="254"/>
    </location>
</feature>
<dbReference type="GO" id="GO:0005524">
    <property type="term" value="F:ATP binding"/>
    <property type="evidence" value="ECO:0007669"/>
    <property type="project" value="UniProtKB-KW"/>
</dbReference>